<dbReference type="EMBL" id="LR796375">
    <property type="protein sequence ID" value="CAB4140301.1"/>
    <property type="molecule type" value="Genomic_DNA"/>
</dbReference>
<reference evidence="1" key="1">
    <citation type="submission" date="2020-04" db="EMBL/GenBank/DDBJ databases">
        <authorList>
            <person name="Chiriac C."/>
            <person name="Salcher M."/>
            <person name="Ghai R."/>
            <person name="Kavagutti S V."/>
        </authorList>
    </citation>
    <scope>NUCLEOTIDE SEQUENCE</scope>
</reference>
<proteinExistence type="predicted"/>
<organism evidence="1">
    <name type="scientific">uncultured Caudovirales phage</name>
    <dbReference type="NCBI Taxonomy" id="2100421"/>
    <lineage>
        <taxon>Viruses</taxon>
        <taxon>Duplodnaviria</taxon>
        <taxon>Heunggongvirae</taxon>
        <taxon>Uroviricota</taxon>
        <taxon>Caudoviricetes</taxon>
        <taxon>Peduoviridae</taxon>
        <taxon>Maltschvirus</taxon>
        <taxon>Maltschvirus maltsch</taxon>
    </lineage>
</organism>
<accession>A0A6J5M239</accession>
<sequence length="73" mass="8503">MPRKTIHAKTQHLDLLPWEEVTRRYNQANGTNISVDSVRDAHFRAMCKIRRAIMSSKFDDLLSHAKELNLKVV</sequence>
<protein>
    <submittedName>
        <fullName evidence="1">Uncharacterized protein</fullName>
    </submittedName>
</protein>
<name>A0A6J5M239_9CAUD</name>
<evidence type="ECO:0000313" key="1">
    <source>
        <dbReference type="EMBL" id="CAB4140301.1"/>
    </source>
</evidence>
<gene>
    <name evidence="1" type="ORF">UFOVP403_14</name>
</gene>